<protein>
    <recommendedName>
        <fullName evidence="8">TF-B3 domain-containing protein</fullName>
    </recommendedName>
</protein>
<gene>
    <name evidence="6" type="ORF">TCM_006963</name>
</gene>
<evidence type="ECO:0000256" key="1">
    <source>
        <dbReference type="ARBA" id="ARBA00004123"/>
    </source>
</evidence>
<dbReference type="Gene3D" id="2.40.330.10">
    <property type="entry name" value="DNA-binding pseudobarrel domain"/>
    <property type="match status" value="1"/>
</dbReference>
<evidence type="ECO:0000256" key="2">
    <source>
        <dbReference type="ARBA" id="ARBA00023015"/>
    </source>
</evidence>
<evidence type="ECO:0000256" key="5">
    <source>
        <dbReference type="ARBA" id="ARBA00023242"/>
    </source>
</evidence>
<reference evidence="6 7" key="1">
    <citation type="journal article" date="2013" name="Genome Biol.">
        <title>The genome sequence of the most widely cultivated cacao type and its use to identify candidate genes regulating pod color.</title>
        <authorList>
            <person name="Motamayor J.C."/>
            <person name="Mockaitis K."/>
            <person name="Schmutz J."/>
            <person name="Haiminen N."/>
            <person name="Iii D.L."/>
            <person name="Cornejo O."/>
            <person name="Findley S.D."/>
            <person name="Zheng P."/>
            <person name="Utro F."/>
            <person name="Royaert S."/>
            <person name="Saski C."/>
            <person name="Jenkins J."/>
            <person name="Podicheti R."/>
            <person name="Zhao M."/>
            <person name="Scheffler B.E."/>
            <person name="Stack J.C."/>
            <person name="Feltus F.A."/>
            <person name="Mustiga G.M."/>
            <person name="Amores F."/>
            <person name="Phillips W."/>
            <person name="Marelli J.P."/>
            <person name="May G.D."/>
            <person name="Shapiro H."/>
            <person name="Ma J."/>
            <person name="Bustamante C.D."/>
            <person name="Schnell R.J."/>
            <person name="Main D."/>
            <person name="Gilbert D."/>
            <person name="Parida L."/>
            <person name="Kuhn D.N."/>
        </authorList>
    </citation>
    <scope>NUCLEOTIDE SEQUENCE [LARGE SCALE GENOMIC DNA]</scope>
    <source>
        <strain evidence="7">cv. Matina 1-6</strain>
    </source>
</reference>
<keyword evidence="3" id="KW-0238">DNA-binding</keyword>
<dbReference type="OMA" id="HIISIGW"/>
<dbReference type="SUPFAM" id="SSF101936">
    <property type="entry name" value="DNA-binding pseudobarrel domain"/>
    <property type="match status" value="1"/>
</dbReference>
<dbReference type="GO" id="GO:0005634">
    <property type="term" value="C:nucleus"/>
    <property type="evidence" value="ECO:0007669"/>
    <property type="project" value="UniProtKB-SubCell"/>
</dbReference>
<evidence type="ECO:0000313" key="6">
    <source>
        <dbReference type="EMBL" id="EOX98128.1"/>
    </source>
</evidence>
<name>A0A061E790_THECC</name>
<evidence type="ECO:0000256" key="3">
    <source>
        <dbReference type="ARBA" id="ARBA00023125"/>
    </source>
</evidence>
<dbReference type="HOGENOM" id="CLU_134721_1_1_1"/>
<keyword evidence="5" id="KW-0539">Nucleus</keyword>
<keyword evidence="2" id="KW-0805">Transcription regulation</keyword>
<evidence type="ECO:0000256" key="4">
    <source>
        <dbReference type="ARBA" id="ARBA00023163"/>
    </source>
</evidence>
<sequence>MKMISKLLTNTDVEKSLLVPSSSLGVLPFEEGHFFNINVIDKVGKAWSFPCFIQQSEGIESSVVSVGWLKFLCDRDVRVGDMVFLHQESMDDDSTGTGAQLKIEVKRKIRLLGEDIWAAVE</sequence>
<proteinExistence type="predicted"/>
<dbReference type="Proteomes" id="UP000026915">
    <property type="component" value="Chromosome 2"/>
</dbReference>
<dbReference type="AlphaFoldDB" id="A0A061E790"/>
<keyword evidence="7" id="KW-1185">Reference proteome</keyword>
<evidence type="ECO:0000313" key="7">
    <source>
        <dbReference type="Proteomes" id="UP000026915"/>
    </source>
</evidence>
<evidence type="ECO:0008006" key="8">
    <source>
        <dbReference type="Google" id="ProtNLM"/>
    </source>
</evidence>
<keyword evidence="4" id="KW-0804">Transcription</keyword>
<dbReference type="InParanoid" id="A0A061E790"/>
<accession>A0A061E790</accession>
<organism evidence="6 7">
    <name type="scientific">Theobroma cacao</name>
    <name type="common">Cacao</name>
    <name type="synonym">Cocoa</name>
    <dbReference type="NCBI Taxonomy" id="3641"/>
    <lineage>
        <taxon>Eukaryota</taxon>
        <taxon>Viridiplantae</taxon>
        <taxon>Streptophyta</taxon>
        <taxon>Embryophyta</taxon>
        <taxon>Tracheophyta</taxon>
        <taxon>Spermatophyta</taxon>
        <taxon>Magnoliopsida</taxon>
        <taxon>eudicotyledons</taxon>
        <taxon>Gunneridae</taxon>
        <taxon>Pentapetalae</taxon>
        <taxon>rosids</taxon>
        <taxon>malvids</taxon>
        <taxon>Malvales</taxon>
        <taxon>Malvaceae</taxon>
        <taxon>Byttnerioideae</taxon>
        <taxon>Theobroma</taxon>
    </lineage>
</organism>
<dbReference type="EMBL" id="CM001880">
    <property type="protein sequence ID" value="EOX98128.1"/>
    <property type="molecule type" value="Genomic_DNA"/>
</dbReference>
<dbReference type="eggNOG" id="ENOG502SSPB">
    <property type="taxonomic scope" value="Eukaryota"/>
</dbReference>
<comment type="subcellular location">
    <subcellularLocation>
        <location evidence="1">Nucleus</location>
    </subcellularLocation>
</comment>
<dbReference type="Gramene" id="EOX98128">
    <property type="protein sequence ID" value="EOX98128"/>
    <property type="gene ID" value="TCM_006963"/>
</dbReference>
<dbReference type="GO" id="GO:0003677">
    <property type="term" value="F:DNA binding"/>
    <property type="evidence" value="ECO:0007669"/>
    <property type="project" value="UniProtKB-KW"/>
</dbReference>
<dbReference type="InterPro" id="IPR015300">
    <property type="entry name" value="DNA-bd_pseudobarrel_sf"/>
</dbReference>